<dbReference type="OrthoDB" id="8830751at2759"/>
<keyword evidence="1" id="KW-0547">Nucleotide-binding</keyword>
<reference evidence="3" key="1">
    <citation type="submission" date="2021-01" db="EMBL/GenBank/DDBJ databases">
        <authorList>
            <consortium name="Genoscope - CEA"/>
            <person name="William W."/>
        </authorList>
    </citation>
    <scope>NUCLEOTIDE SEQUENCE</scope>
</reference>
<dbReference type="Pfam" id="PF00071">
    <property type="entry name" value="Ras"/>
    <property type="match status" value="1"/>
</dbReference>
<protein>
    <submittedName>
        <fullName evidence="3">Uncharacterized protein</fullName>
    </submittedName>
</protein>
<dbReference type="GO" id="GO:0003924">
    <property type="term" value="F:GTPase activity"/>
    <property type="evidence" value="ECO:0007669"/>
    <property type="project" value="InterPro"/>
</dbReference>
<dbReference type="GO" id="GO:0005525">
    <property type="term" value="F:GTP binding"/>
    <property type="evidence" value="ECO:0007669"/>
    <property type="project" value="UniProtKB-KW"/>
</dbReference>
<evidence type="ECO:0000256" key="2">
    <source>
        <dbReference type="ARBA" id="ARBA00023134"/>
    </source>
</evidence>
<sequence>MKIFRIYLVGESNSGKSSILRAQQNQPFNLNISQTIGIDNWSFIKNQTKFKIYDTSGLKKFEQATIQGMKNANLIIICFDLCSNTAYKDVEKWLNIVQTYKSITPIIKWISNYKRKMKIQKN</sequence>
<dbReference type="EMBL" id="CAJJDN010000008">
    <property type="protein sequence ID" value="CAD8053944.1"/>
    <property type="molecule type" value="Genomic_DNA"/>
</dbReference>
<proteinExistence type="predicted"/>
<dbReference type="InterPro" id="IPR001806">
    <property type="entry name" value="Small_GTPase"/>
</dbReference>
<evidence type="ECO:0000256" key="1">
    <source>
        <dbReference type="ARBA" id="ARBA00022741"/>
    </source>
</evidence>
<name>A0A8S1KSJ5_9CILI</name>
<evidence type="ECO:0000313" key="4">
    <source>
        <dbReference type="Proteomes" id="UP000692954"/>
    </source>
</evidence>
<comment type="caution">
    <text evidence="3">The sequence shown here is derived from an EMBL/GenBank/DDBJ whole genome shotgun (WGS) entry which is preliminary data.</text>
</comment>
<dbReference type="PROSITE" id="PS51419">
    <property type="entry name" value="RAB"/>
    <property type="match status" value="1"/>
</dbReference>
<dbReference type="AlphaFoldDB" id="A0A8S1KSJ5"/>
<gene>
    <name evidence="3" type="ORF">PSON_ATCC_30995.1.T0080015</name>
</gene>
<keyword evidence="4" id="KW-1185">Reference proteome</keyword>
<organism evidence="3 4">
    <name type="scientific">Paramecium sonneborni</name>
    <dbReference type="NCBI Taxonomy" id="65129"/>
    <lineage>
        <taxon>Eukaryota</taxon>
        <taxon>Sar</taxon>
        <taxon>Alveolata</taxon>
        <taxon>Ciliophora</taxon>
        <taxon>Intramacronucleata</taxon>
        <taxon>Oligohymenophorea</taxon>
        <taxon>Peniculida</taxon>
        <taxon>Parameciidae</taxon>
        <taxon>Paramecium</taxon>
    </lineage>
</organism>
<keyword evidence="2" id="KW-0342">GTP-binding</keyword>
<dbReference type="PANTHER" id="PTHR47977">
    <property type="entry name" value="RAS-RELATED PROTEIN RAB"/>
    <property type="match status" value="1"/>
</dbReference>
<dbReference type="InterPro" id="IPR050227">
    <property type="entry name" value="Rab"/>
</dbReference>
<evidence type="ECO:0000313" key="3">
    <source>
        <dbReference type="EMBL" id="CAD8053944.1"/>
    </source>
</evidence>
<accession>A0A8S1KSJ5</accession>
<dbReference type="Proteomes" id="UP000692954">
    <property type="component" value="Unassembled WGS sequence"/>
</dbReference>